<proteinExistence type="predicted"/>
<name>A0ABN9P739_9DINO</name>
<reference evidence="2" key="1">
    <citation type="submission" date="2023-10" db="EMBL/GenBank/DDBJ databases">
        <authorList>
            <person name="Chen Y."/>
            <person name="Shah S."/>
            <person name="Dougan E. K."/>
            <person name="Thang M."/>
            <person name="Chan C."/>
        </authorList>
    </citation>
    <scope>NUCLEOTIDE SEQUENCE [LARGE SCALE GENOMIC DNA]</scope>
</reference>
<comment type="caution">
    <text evidence="2">The sequence shown here is derived from an EMBL/GenBank/DDBJ whole genome shotgun (WGS) entry which is preliminary data.</text>
</comment>
<feature type="compositionally biased region" description="Basic and acidic residues" evidence="1">
    <location>
        <begin position="62"/>
        <end position="75"/>
    </location>
</feature>
<evidence type="ECO:0008006" key="4">
    <source>
        <dbReference type="Google" id="ProtNLM"/>
    </source>
</evidence>
<evidence type="ECO:0000256" key="1">
    <source>
        <dbReference type="SAM" id="MobiDB-lite"/>
    </source>
</evidence>
<evidence type="ECO:0000313" key="3">
    <source>
        <dbReference type="Proteomes" id="UP001189429"/>
    </source>
</evidence>
<sequence length="850" mass="92292">IRWNCHPQDTVVGQSAEPQGDIHAEPTVSLDPVGVFLQSSDAVAGSISDGLAGTLRASSRAGPEDIHDERQEQPDATRAGPPSHASACGPPPAKCRRLKRPVGEFTNNADLLYGAFWFLFPLRAGLVSQAPLGMRESRRMLTQFHSGFAHCRNFIFLLANQMQRRAAARGVALRVKTDPFSFKTFADMIADKDVYLDRLGRAKADPTSKEARALLKQVPRFAALSGKTIPWGGEGRASEITELYALQRRFGPFSSFMTVALDDAHQRGKPHLWPADETGLLRVLRKEGAEEGVSAFSEKSTPRGADESYTFSMGEAFLQRLATLDPVATALLREQMAEAIFTELAGMPPHRKRMTSQLIDENSPHRGIFRTQCAWHFATETNGRKSFHFHADVIAGASPTLLADVAGHPRLEAAVRAALDSLYTAHVPADLHAIDVARRTLRAPAERQTFFQTTDTPTPEAVREFHADAAIAALTTGPLRDIMNMPRAGSELLDPSAAREMFRGACRELSSLLSRPTQGRNLNDCLNACNDDDARAILLAWNGMRCRNAALVEFSPTLSGRVRNNTAPLHLGAGEAAKGACMYMVKYLVKEAYELAASLSALADARRHIELYPSSADDAGAAARCTRHFLQRVLNSRAAELAPTQAAAIALGVAPSGHSHACVNACVWDAVHLRRLLPSGVSLLSASSSDLHPPAPDPPDDGESPLDQRYADACTGDPDEVDAADECDHPRRGTCSIYATSGGAQFALSQADHCARRSKQLADLTFDEFVMGMRAQKVSAEQRAKIAVESGKRGRPTNPSFELEPPRLLAGQYVIKEMSKFDVPDQETDADADIRNLRDAASTDVNSRAM</sequence>
<feature type="region of interest" description="Disordered" evidence="1">
    <location>
        <begin position="1"/>
        <end position="25"/>
    </location>
</feature>
<feature type="non-terminal residue" evidence="2">
    <location>
        <position position="1"/>
    </location>
</feature>
<organism evidence="2 3">
    <name type="scientific">Prorocentrum cordatum</name>
    <dbReference type="NCBI Taxonomy" id="2364126"/>
    <lineage>
        <taxon>Eukaryota</taxon>
        <taxon>Sar</taxon>
        <taxon>Alveolata</taxon>
        <taxon>Dinophyceae</taxon>
        <taxon>Prorocentrales</taxon>
        <taxon>Prorocentraceae</taxon>
        <taxon>Prorocentrum</taxon>
    </lineage>
</organism>
<feature type="region of interest" description="Disordered" evidence="1">
    <location>
        <begin position="56"/>
        <end position="93"/>
    </location>
</feature>
<protein>
    <recommendedName>
        <fullName evidence="4">Helitron helicase-like domain-containing protein</fullName>
    </recommendedName>
</protein>
<gene>
    <name evidence="2" type="ORF">PCOR1329_LOCUS270</name>
</gene>
<feature type="region of interest" description="Disordered" evidence="1">
    <location>
        <begin position="824"/>
        <end position="850"/>
    </location>
</feature>
<feature type="non-terminal residue" evidence="2">
    <location>
        <position position="850"/>
    </location>
</feature>
<feature type="region of interest" description="Disordered" evidence="1">
    <location>
        <begin position="687"/>
        <end position="711"/>
    </location>
</feature>
<keyword evidence="3" id="KW-1185">Reference proteome</keyword>
<dbReference type="EMBL" id="CAUYUJ010000040">
    <property type="protein sequence ID" value="CAK0788358.1"/>
    <property type="molecule type" value="Genomic_DNA"/>
</dbReference>
<accession>A0ABN9P739</accession>
<evidence type="ECO:0000313" key="2">
    <source>
        <dbReference type="EMBL" id="CAK0788358.1"/>
    </source>
</evidence>
<dbReference type="Proteomes" id="UP001189429">
    <property type="component" value="Unassembled WGS sequence"/>
</dbReference>